<organism evidence="1">
    <name type="scientific">Dulem virus 31</name>
    <dbReference type="NCBI Taxonomy" id="3145749"/>
    <lineage>
        <taxon>Viruses</taxon>
        <taxon>Monodnaviria</taxon>
        <taxon>Sangervirae</taxon>
        <taxon>Phixviricota</taxon>
        <taxon>Malgrandaviricetes</taxon>
        <taxon>Petitvirales</taxon>
        <taxon>Microviridae</taxon>
        <taxon>Microvirus</taxon>
    </lineage>
</organism>
<evidence type="ECO:0000313" key="1">
    <source>
        <dbReference type="EMBL" id="XCD03112.1"/>
    </source>
</evidence>
<sequence length="93" mass="11163">MKILVTSKQLFDIFSWGADYGQLTMEEEREQEEWADAFQGVIIDSKYNMPSHPAPRRQLHSEKWFNAKKESLKKFEKFLIENLREDINDQIIR</sequence>
<protein>
    <submittedName>
        <fullName evidence="1">Uncharacterized protein</fullName>
    </submittedName>
</protein>
<proteinExistence type="predicted"/>
<reference evidence="1" key="1">
    <citation type="submission" date="2024-03" db="EMBL/GenBank/DDBJ databases">
        <title>Diverse circular DNA viruses in blood, oral, and fecal samples of captive lemurs.</title>
        <authorList>
            <person name="Paietta E.N."/>
            <person name="Kraberger S."/>
            <person name="Lund M.C."/>
            <person name="Custer J.M."/>
            <person name="Vargas K.M."/>
            <person name="Ehmke E.E."/>
            <person name="Yoder A.D."/>
            <person name="Varsani A."/>
        </authorList>
    </citation>
    <scope>NUCLEOTIDE SEQUENCE</scope>
    <source>
        <strain evidence="1">Duke_17_45</strain>
    </source>
</reference>
<accession>A0AAU8AU90</accession>
<name>A0AAU8AU90_9VIRU</name>
<dbReference type="EMBL" id="PP511318">
    <property type="protein sequence ID" value="XCD03112.1"/>
    <property type="molecule type" value="Genomic_DNA"/>
</dbReference>